<dbReference type="EMBL" id="CP016027">
    <property type="protein sequence ID" value="ANJ66977.1"/>
    <property type="molecule type" value="Genomic_DNA"/>
</dbReference>
<accession>A0A191ZGJ4</accession>
<evidence type="ECO:0000256" key="9">
    <source>
        <dbReference type="ARBA" id="ARBA00022692"/>
    </source>
</evidence>
<keyword evidence="19 24" id="KW-1208">Phospholipid metabolism</keyword>
<dbReference type="RefSeq" id="WP_066099339.1">
    <property type="nucleotide sequence ID" value="NZ_CP016027.1"/>
</dbReference>
<keyword evidence="8 24" id="KW-0808">Transferase</keyword>
<evidence type="ECO:0000256" key="13">
    <source>
        <dbReference type="ARBA" id="ARBA00022840"/>
    </source>
</evidence>
<dbReference type="STRING" id="1860122.A9404_05915"/>
<feature type="transmembrane region" description="Helical" evidence="24">
    <location>
        <begin position="97"/>
        <end position="118"/>
    </location>
</feature>
<feature type="transmembrane region" description="Helical" evidence="24">
    <location>
        <begin position="57"/>
        <end position="76"/>
    </location>
</feature>
<evidence type="ECO:0000256" key="15">
    <source>
        <dbReference type="ARBA" id="ARBA00022989"/>
    </source>
</evidence>
<feature type="binding site" evidence="21">
    <location>
        <position position="99"/>
    </location>
    <ligand>
        <name>substrate</name>
    </ligand>
</feature>
<evidence type="ECO:0000256" key="12">
    <source>
        <dbReference type="ARBA" id="ARBA00022777"/>
    </source>
</evidence>
<name>A0A191ZGJ4_9GAMM</name>
<keyword evidence="14 23" id="KW-0460">Magnesium</keyword>
<dbReference type="GO" id="GO:0046872">
    <property type="term" value="F:metal ion binding"/>
    <property type="evidence" value="ECO:0007669"/>
    <property type="project" value="UniProtKB-KW"/>
</dbReference>
<keyword evidence="17 24" id="KW-0472">Membrane</keyword>
<dbReference type="PANTHER" id="PTHR34299:SF1">
    <property type="entry name" value="DIACYLGLYCEROL KINASE"/>
    <property type="match status" value="1"/>
</dbReference>
<keyword evidence="15 24" id="KW-1133">Transmembrane helix</keyword>
<dbReference type="PANTHER" id="PTHR34299">
    <property type="entry name" value="DIACYLGLYCEROL KINASE"/>
    <property type="match status" value="1"/>
</dbReference>
<evidence type="ECO:0000256" key="16">
    <source>
        <dbReference type="ARBA" id="ARBA00023098"/>
    </source>
</evidence>
<keyword evidence="5" id="KW-1003">Cell membrane</keyword>
<dbReference type="AlphaFoldDB" id="A0A191ZGJ4"/>
<reference evidence="25 26" key="1">
    <citation type="submission" date="2016-06" db="EMBL/GenBank/DDBJ databases">
        <title>Insight into the functional genes involving in sulfur oxidation in Pearl River water.</title>
        <authorList>
            <person name="Luo J."/>
            <person name="Tan X."/>
            <person name="Lin W."/>
        </authorList>
    </citation>
    <scope>NUCLEOTIDE SEQUENCE [LARGE SCALE GENOMIC DNA]</scope>
    <source>
        <strain evidence="25 26">LS2</strain>
    </source>
</reference>
<keyword evidence="6" id="KW-0444">Lipid biosynthesis</keyword>
<comment type="similarity">
    <text evidence="2 24">Belongs to the bacterial diacylglycerol kinase family.</text>
</comment>
<evidence type="ECO:0000256" key="4">
    <source>
        <dbReference type="ARBA" id="ARBA00017575"/>
    </source>
</evidence>
<comment type="function">
    <text evidence="24">Catalyzes the ATP-dependent phosphorylation of sn-l,2-diacylglycerol (DAG) to phosphatidic acid. Involved in the recycling of diacylglycerol produced as a by-product during membrane-derived oligosaccharide (MDO) biosynthesis.</text>
</comment>
<feature type="binding site" evidence="21">
    <location>
        <begin position="31"/>
        <end position="35"/>
    </location>
    <ligand>
        <name>substrate</name>
    </ligand>
</feature>
<evidence type="ECO:0000256" key="21">
    <source>
        <dbReference type="PIRSR" id="PIRSR600829-2"/>
    </source>
</evidence>
<feature type="binding site" evidence="21">
    <location>
        <position position="56"/>
    </location>
    <ligand>
        <name>substrate</name>
    </ligand>
</feature>
<protein>
    <recommendedName>
        <fullName evidence="4 24">Diacylglycerol kinase</fullName>
        <ecNumber evidence="3 24">2.7.1.107</ecNumber>
    </recommendedName>
</protein>
<dbReference type="CDD" id="cd14264">
    <property type="entry name" value="DAGK_IM"/>
    <property type="match status" value="1"/>
</dbReference>
<dbReference type="GO" id="GO:0006654">
    <property type="term" value="P:phosphatidic acid biosynthetic process"/>
    <property type="evidence" value="ECO:0007669"/>
    <property type="project" value="InterPro"/>
</dbReference>
<evidence type="ECO:0000256" key="14">
    <source>
        <dbReference type="ARBA" id="ARBA00022842"/>
    </source>
</evidence>
<feature type="binding site" evidence="21">
    <location>
        <position position="10"/>
    </location>
    <ligand>
        <name>substrate</name>
    </ligand>
</feature>
<evidence type="ECO:0000313" key="25">
    <source>
        <dbReference type="EMBL" id="ANJ66977.1"/>
    </source>
</evidence>
<feature type="active site" description="Proton acceptor" evidence="20">
    <location>
        <position position="70"/>
    </location>
</feature>
<keyword evidence="9 24" id="KW-0812">Transmembrane</keyword>
<evidence type="ECO:0000256" key="22">
    <source>
        <dbReference type="PIRSR" id="PIRSR600829-3"/>
    </source>
</evidence>
<feature type="binding site" evidence="22">
    <location>
        <position position="10"/>
    </location>
    <ligand>
        <name>ATP</name>
        <dbReference type="ChEBI" id="CHEBI:30616"/>
    </ligand>
</feature>
<feature type="binding site" evidence="22">
    <location>
        <position position="77"/>
    </location>
    <ligand>
        <name>ATP</name>
        <dbReference type="ChEBI" id="CHEBI:30616"/>
    </ligand>
</feature>
<dbReference type="InterPro" id="IPR036945">
    <property type="entry name" value="DAGK_sf"/>
</dbReference>
<dbReference type="KEGG" id="haz:A9404_05915"/>
<comment type="catalytic activity">
    <reaction evidence="24">
        <text>a 1,2-diacyl-sn-glycerol + ATP = a 1,2-diacyl-sn-glycero-3-phosphate + ADP + H(+)</text>
        <dbReference type="Rhea" id="RHEA:10272"/>
        <dbReference type="ChEBI" id="CHEBI:15378"/>
        <dbReference type="ChEBI" id="CHEBI:17815"/>
        <dbReference type="ChEBI" id="CHEBI:30616"/>
        <dbReference type="ChEBI" id="CHEBI:58608"/>
        <dbReference type="ChEBI" id="CHEBI:456216"/>
        <dbReference type="EC" id="2.7.1.107"/>
    </reaction>
</comment>
<sequence length="125" mass="13875">MASNNLGFKRILLATKYSWQGFRTAYRKEEAFRQEVWLALVAVPLGFYLGHDGVERALLVGSILLILIVELLNTGIENVVDRVGTDLHKLSGRAKDMGSAAVFTALILAAMVWLSILWPHFVPHG</sequence>
<dbReference type="Gene3D" id="1.10.287.3610">
    <property type="match status" value="1"/>
</dbReference>
<dbReference type="Proteomes" id="UP000078596">
    <property type="component" value="Chromosome"/>
</dbReference>
<dbReference type="GO" id="GO:0005524">
    <property type="term" value="F:ATP binding"/>
    <property type="evidence" value="ECO:0007669"/>
    <property type="project" value="UniProtKB-KW"/>
</dbReference>
<keyword evidence="7 24" id="KW-0997">Cell inner membrane</keyword>
<keyword evidence="13 22" id="KW-0067">ATP-binding</keyword>
<evidence type="ECO:0000256" key="8">
    <source>
        <dbReference type="ARBA" id="ARBA00022679"/>
    </source>
</evidence>
<organism evidence="25 26">
    <name type="scientific">Halothiobacillus diazotrophicus</name>
    <dbReference type="NCBI Taxonomy" id="1860122"/>
    <lineage>
        <taxon>Bacteria</taxon>
        <taxon>Pseudomonadati</taxon>
        <taxon>Pseudomonadota</taxon>
        <taxon>Gammaproteobacteria</taxon>
        <taxon>Chromatiales</taxon>
        <taxon>Halothiobacillaceae</taxon>
        <taxon>Halothiobacillus</taxon>
    </lineage>
</organism>
<feature type="binding site" evidence="22">
    <location>
        <position position="29"/>
    </location>
    <ligand>
        <name>ATP</name>
        <dbReference type="ChEBI" id="CHEBI:30616"/>
    </ligand>
</feature>
<evidence type="ECO:0000256" key="2">
    <source>
        <dbReference type="ARBA" id="ARBA00005967"/>
    </source>
</evidence>
<evidence type="ECO:0000256" key="18">
    <source>
        <dbReference type="ARBA" id="ARBA00023209"/>
    </source>
</evidence>
<feature type="binding site" evidence="22">
    <location>
        <position position="17"/>
    </location>
    <ligand>
        <name>ATP</name>
        <dbReference type="ChEBI" id="CHEBI:30616"/>
    </ligand>
</feature>
<evidence type="ECO:0000256" key="5">
    <source>
        <dbReference type="ARBA" id="ARBA00022475"/>
    </source>
</evidence>
<dbReference type="Pfam" id="PF01219">
    <property type="entry name" value="DAGK_prokar"/>
    <property type="match status" value="1"/>
</dbReference>
<keyword evidence="26" id="KW-1185">Reference proteome</keyword>
<evidence type="ECO:0000256" key="17">
    <source>
        <dbReference type="ARBA" id="ARBA00023136"/>
    </source>
</evidence>
<feature type="binding site" evidence="23">
    <location>
        <position position="77"/>
    </location>
    <ligand>
        <name>a divalent metal cation</name>
        <dbReference type="ChEBI" id="CHEBI:60240"/>
    </ligand>
</feature>
<proteinExistence type="inferred from homology"/>
<evidence type="ECO:0000256" key="20">
    <source>
        <dbReference type="PIRSR" id="PIRSR600829-1"/>
    </source>
</evidence>
<dbReference type="InterPro" id="IPR033718">
    <property type="entry name" value="DAGK_prok"/>
</dbReference>
<comment type="subcellular location">
    <subcellularLocation>
        <location evidence="1 24">Cell inner membrane</location>
        <topology evidence="1 24">Multi-pass membrane protein</topology>
    </subcellularLocation>
</comment>
<comment type="cofactor">
    <cofactor evidence="23">
        <name>Mg(2+)</name>
        <dbReference type="ChEBI" id="CHEBI:18420"/>
    </cofactor>
    <text evidence="23">Mn(2+), Zn(2+), Cd(2+) and Co(2+) support activity to lesser extents.</text>
</comment>
<keyword evidence="12 24" id="KW-0418">Kinase</keyword>
<dbReference type="OrthoDB" id="9796011at2"/>
<keyword evidence="11 22" id="KW-0547">Nucleotide-binding</keyword>
<keyword evidence="10 23" id="KW-0479">Metal-binding</keyword>
<evidence type="ECO:0000256" key="7">
    <source>
        <dbReference type="ARBA" id="ARBA00022519"/>
    </source>
</evidence>
<feature type="binding site" evidence="21">
    <location>
        <begin position="14"/>
        <end position="19"/>
    </location>
    <ligand>
        <name>substrate</name>
    </ligand>
</feature>
<feature type="transmembrane region" description="Helical" evidence="24">
    <location>
        <begin position="36"/>
        <end position="51"/>
    </location>
</feature>
<evidence type="ECO:0000256" key="24">
    <source>
        <dbReference type="RuleBase" id="RU363065"/>
    </source>
</evidence>
<dbReference type="GO" id="GO:0005886">
    <property type="term" value="C:plasma membrane"/>
    <property type="evidence" value="ECO:0007669"/>
    <property type="project" value="UniProtKB-SubCell"/>
</dbReference>
<feature type="binding site" evidence="21">
    <location>
        <position position="70"/>
    </location>
    <ligand>
        <name>substrate</name>
    </ligand>
</feature>
<keyword evidence="18" id="KW-0594">Phospholipid biosynthesis</keyword>
<evidence type="ECO:0000256" key="3">
    <source>
        <dbReference type="ARBA" id="ARBA00012133"/>
    </source>
</evidence>
<gene>
    <name evidence="25" type="ORF">A9404_05915</name>
</gene>
<evidence type="ECO:0000256" key="10">
    <source>
        <dbReference type="ARBA" id="ARBA00022723"/>
    </source>
</evidence>
<evidence type="ECO:0000256" key="6">
    <source>
        <dbReference type="ARBA" id="ARBA00022516"/>
    </source>
</evidence>
<keyword evidence="16 24" id="KW-0443">Lipid metabolism</keyword>
<dbReference type="GO" id="GO:0004143">
    <property type="term" value="F:ATP-dependent diacylglycerol kinase activity"/>
    <property type="evidence" value="ECO:0007669"/>
    <property type="project" value="UniProtKB-EC"/>
</dbReference>
<evidence type="ECO:0000256" key="19">
    <source>
        <dbReference type="ARBA" id="ARBA00023264"/>
    </source>
</evidence>
<evidence type="ECO:0000256" key="11">
    <source>
        <dbReference type="ARBA" id="ARBA00022741"/>
    </source>
</evidence>
<evidence type="ECO:0000256" key="23">
    <source>
        <dbReference type="PIRSR" id="PIRSR600829-4"/>
    </source>
</evidence>
<feature type="binding site" evidence="23">
    <location>
        <position position="29"/>
    </location>
    <ligand>
        <name>a divalent metal cation</name>
        <dbReference type="ChEBI" id="CHEBI:60240"/>
    </ligand>
</feature>
<dbReference type="EC" id="2.7.1.107" evidence="3 24"/>
<feature type="binding site" evidence="21">
    <location>
        <begin position="113"/>
        <end position="118"/>
    </location>
    <ligand>
        <name>substrate</name>
    </ligand>
</feature>
<evidence type="ECO:0000256" key="1">
    <source>
        <dbReference type="ARBA" id="ARBA00004429"/>
    </source>
</evidence>
<feature type="binding site" evidence="22">
    <location>
        <begin position="95"/>
        <end position="96"/>
    </location>
    <ligand>
        <name>ATP</name>
        <dbReference type="ChEBI" id="CHEBI:30616"/>
    </ligand>
</feature>
<evidence type="ECO:0000313" key="26">
    <source>
        <dbReference type="Proteomes" id="UP000078596"/>
    </source>
</evidence>
<dbReference type="InterPro" id="IPR000829">
    <property type="entry name" value="DAGK"/>
</dbReference>